<keyword evidence="1" id="KW-0812">Transmembrane</keyword>
<evidence type="ECO:0000259" key="2">
    <source>
        <dbReference type="Pfam" id="PF00535"/>
    </source>
</evidence>
<keyword evidence="3" id="KW-0808">Transferase</keyword>
<dbReference type="Proteomes" id="UP000034543">
    <property type="component" value="Unassembled WGS sequence"/>
</dbReference>
<protein>
    <submittedName>
        <fullName evidence="3">Glycosyltransferase</fullName>
    </submittedName>
</protein>
<dbReference type="InterPro" id="IPR001173">
    <property type="entry name" value="Glyco_trans_2-like"/>
</dbReference>
<dbReference type="Pfam" id="PF00535">
    <property type="entry name" value="Glycos_transf_2"/>
    <property type="match status" value="1"/>
</dbReference>
<sequence length="220" mass="25729">MVDNQSTDKTVEIAKVFTPHVFPNSEKSLGLLKQFALSKATKDWILLVDIDEFVSRQLQKEIKDVLSYEPKYDAYAVPYKNHFLGHALKSKAQTYSKVRLFRRNKGSVTLDPVHEEVVIKGRIGNLKGEINHYSFRSLPQILSKFTRYAQLEAKLYFAKGEKATFKKFTLYPLHMFWSIFVEDEGYRDGIYGFLLALCFSYYEFARYFFLLFTPRKSARP</sequence>
<dbReference type="CDD" id="cd02511">
    <property type="entry name" value="Beta4Glucosyltransferase"/>
    <property type="match status" value="1"/>
</dbReference>
<name>A0A0G1CGY8_9BACT</name>
<proteinExistence type="predicted"/>
<comment type="caution">
    <text evidence="3">The sequence shown here is derived from an EMBL/GenBank/DDBJ whole genome shotgun (WGS) entry which is preliminary data.</text>
</comment>
<keyword evidence="1" id="KW-0472">Membrane</keyword>
<dbReference type="Gene3D" id="3.90.550.10">
    <property type="entry name" value="Spore Coat Polysaccharide Biosynthesis Protein SpsA, Chain A"/>
    <property type="match status" value="1"/>
</dbReference>
<dbReference type="AlphaFoldDB" id="A0A0G1CGY8"/>
<dbReference type="STRING" id="1618436.UV59_C0011G0031"/>
<dbReference type="SUPFAM" id="SSF53448">
    <property type="entry name" value="Nucleotide-diphospho-sugar transferases"/>
    <property type="match status" value="1"/>
</dbReference>
<dbReference type="InterPro" id="IPR029044">
    <property type="entry name" value="Nucleotide-diphossugar_trans"/>
</dbReference>
<evidence type="ECO:0000313" key="3">
    <source>
        <dbReference type="EMBL" id="KKS85075.1"/>
    </source>
</evidence>
<dbReference type="PANTHER" id="PTHR43630:SF2">
    <property type="entry name" value="GLYCOSYLTRANSFERASE"/>
    <property type="match status" value="1"/>
</dbReference>
<organism evidence="3 4">
    <name type="scientific">Candidatus Gottesmanbacteria bacterium GW2011_GWA1_43_11</name>
    <dbReference type="NCBI Taxonomy" id="1618436"/>
    <lineage>
        <taxon>Bacteria</taxon>
        <taxon>Candidatus Gottesmaniibacteriota</taxon>
    </lineage>
</organism>
<dbReference type="EMBL" id="LCFB01000011">
    <property type="protein sequence ID" value="KKS85075.1"/>
    <property type="molecule type" value="Genomic_DNA"/>
</dbReference>
<reference evidence="3 4" key="1">
    <citation type="journal article" date="2015" name="Nature">
        <title>rRNA introns, odd ribosomes, and small enigmatic genomes across a large radiation of phyla.</title>
        <authorList>
            <person name="Brown C.T."/>
            <person name="Hug L.A."/>
            <person name="Thomas B.C."/>
            <person name="Sharon I."/>
            <person name="Castelle C.J."/>
            <person name="Singh A."/>
            <person name="Wilkins M.J."/>
            <person name="Williams K.H."/>
            <person name="Banfield J.F."/>
        </authorList>
    </citation>
    <scope>NUCLEOTIDE SEQUENCE [LARGE SCALE GENOMIC DNA]</scope>
</reference>
<feature type="domain" description="Glycosyltransferase 2-like" evidence="2">
    <location>
        <begin position="2"/>
        <end position="80"/>
    </location>
</feature>
<evidence type="ECO:0000313" key="4">
    <source>
        <dbReference type="Proteomes" id="UP000034543"/>
    </source>
</evidence>
<feature type="transmembrane region" description="Helical" evidence="1">
    <location>
        <begin position="190"/>
        <end position="212"/>
    </location>
</feature>
<dbReference type="PANTHER" id="PTHR43630">
    <property type="entry name" value="POLY-BETA-1,6-N-ACETYL-D-GLUCOSAMINE SYNTHASE"/>
    <property type="match status" value="1"/>
</dbReference>
<gene>
    <name evidence="3" type="ORF">UV59_C0011G0031</name>
</gene>
<accession>A0A0G1CGY8</accession>
<keyword evidence="1" id="KW-1133">Transmembrane helix</keyword>
<dbReference type="GO" id="GO:0016740">
    <property type="term" value="F:transferase activity"/>
    <property type="evidence" value="ECO:0007669"/>
    <property type="project" value="UniProtKB-KW"/>
</dbReference>
<evidence type="ECO:0000256" key="1">
    <source>
        <dbReference type="SAM" id="Phobius"/>
    </source>
</evidence>